<sequence length="357" mass="39616">MRGIDYYRLLGVSREAGTAEIKSAYRSLARTMHPDVGGTARTFRLLREAYETLNDPVRRAAYDRENAAPPRSSAPQRKRRRQFGDDPDFVVRLPRLGPDDIAWWDAVDPSARVRYLPLTGPERRTVLALVTGWSGLLGAGLTVQLGTLLLGIWLSVLITSGAAVVVVLRRHLLAGRAERTFVAEFDRRRVFGLPGVHDERSRQLTADLCARYLTRLPGLRVFHGLSRPDAPDEEIHHAVLCGRRLVLVESKSWLPGHYTTDERGELWRNGHPFRGGITRLPDGIAAFGELLPDVEVCGVVLIYPSRSGAVTTGRQSGPVFPMEPAQFVRDVGTWFAQDPASVDREAFTAVLERLAAA</sequence>
<evidence type="ECO:0000256" key="2">
    <source>
        <dbReference type="SAM" id="Phobius"/>
    </source>
</evidence>
<evidence type="ECO:0000259" key="3">
    <source>
        <dbReference type="PROSITE" id="PS50076"/>
    </source>
</evidence>
<feature type="region of interest" description="Disordered" evidence="1">
    <location>
        <begin position="60"/>
        <end position="81"/>
    </location>
</feature>
<accession>A0A929BCL1</accession>
<dbReference type="Gene3D" id="1.10.287.110">
    <property type="entry name" value="DnaJ domain"/>
    <property type="match status" value="1"/>
</dbReference>
<dbReference type="PROSITE" id="PS00636">
    <property type="entry name" value="DNAJ_1"/>
    <property type="match status" value="1"/>
</dbReference>
<dbReference type="CDD" id="cd06257">
    <property type="entry name" value="DnaJ"/>
    <property type="match status" value="1"/>
</dbReference>
<feature type="transmembrane region" description="Helical" evidence="2">
    <location>
        <begin position="149"/>
        <end position="168"/>
    </location>
</feature>
<keyword evidence="2" id="KW-1133">Transmembrane helix</keyword>
<dbReference type="PANTHER" id="PTHR44240:SF10">
    <property type="entry name" value="J DOMAIN-CONTAINING PROTEIN"/>
    <property type="match status" value="1"/>
</dbReference>
<dbReference type="PRINTS" id="PR00625">
    <property type="entry name" value="JDOMAIN"/>
</dbReference>
<evidence type="ECO:0000313" key="5">
    <source>
        <dbReference type="Proteomes" id="UP000598360"/>
    </source>
</evidence>
<keyword evidence="2" id="KW-0812">Transmembrane</keyword>
<comment type="caution">
    <text evidence="4">The sequence shown here is derived from an EMBL/GenBank/DDBJ whole genome shotgun (WGS) entry which is preliminary data.</text>
</comment>
<dbReference type="EMBL" id="JADEYC010000027">
    <property type="protein sequence ID" value="MBE9375895.1"/>
    <property type="molecule type" value="Genomic_DNA"/>
</dbReference>
<keyword evidence="2" id="KW-0472">Membrane</keyword>
<dbReference type="RefSeq" id="WP_193929339.1">
    <property type="nucleotide sequence ID" value="NZ_JADEYC010000027.1"/>
</dbReference>
<protein>
    <submittedName>
        <fullName evidence="4">DnaJ domain-containing protein</fullName>
    </submittedName>
</protein>
<reference evidence="4" key="1">
    <citation type="submission" date="2020-10" db="EMBL/GenBank/DDBJ databases">
        <title>Diversity and distribution of actinomycetes associated with coral in the coast of Hainan.</title>
        <authorList>
            <person name="Li F."/>
        </authorList>
    </citation>
    <scope>NUCLEOTIDE SEQUENCE</scope>
    <source>
        <strain evidence="4">HNM0983</strain>
    </source>
</reference>
<dbReference type="SMART" id="SM00271">
    <property type="entry name" value="DnaJ"/>
    <property type="match status" value="1"/>
</dbReference>
<dbReference type="InterPro" id="IPR018253">
    <property type="entry name" value="DnaJ_domain_CS"/>
</dbReference>
<dbReference type="SUPFAM" id="SSF46565">
    <property type="entry name" value="Chaperone J-domain"/>
    <property type="match status" value="1"/>
</dbReference>
<organism evidence="4 5">
    <name type="scientific">Saccharopolyspora montiporae</name>
    <dbReference type="NCBI Taxonomy" id="2781240"/>
    <lineage>
        <taxon>Bacteria</taxon>
        <taxon>Bacillati</taxon>
        <taxon>Actinomycetota</taxon>
        <taxon>Actinomycetes</taxon>
        <taxon>Pseudonocardiales</taxon>
        <taxon>Pseudonocardiaceae</taxon>
        <taxon>Saccharopolyspora</taxon>
    </lineage>
</organism>
<dbReference type="PANTHER" id="PTHR44240">
    <property type="entry name" value="DNAJ DOMAIN (PROKARYOTIC HEAT SHOCK PROTEIN)-RELATED"/>
    <property type="match status" value="1"/>
</dbReference>
<proteinExistence type="predicted"/>
<keyword evidence="5" id="KW-1185">Reference proteome</keyword>
<dbReference type="Pfam" id="PF00226">
    <property type="entry name" value="DnaJ"/>
    <property type="match status" value="1"/>
</dbReference>
<gene>
    <name evidence="4" type="ORF">IQ251_15700</name>
</gene>
<dbReference type="PROSITE" id="PS50076">
    <property type="entry name" value="DNAJ_2"/>
    <property type="match status" value="1"/>
</dbReference>
<feature type="domain" description="J" evidence="3">
    <location>
        <begin position="5"/>
        <end position="66"/>
    </location>
</feature>
<evidence type="ECO:0000313" key="4">
    <source>
        <dbReference type="EMBL" id="MBE9375895.1"/>
    </source>
</evidence>
<evidence type="ECO:0000256" key="1">
    <source>
        <dbReference type="SAM" id="MobiDB-lite"/>
    </source>
</evidence>
<dbReference type="Proteomes" id="UP000598360">
    <property type="component" value="Unassembled WGS sequence"/>
</dbReference>
<dbReference type="InterPro" id="IPR001623">
    <property type="entry name" value="DnaJ_domain"/>
</dbReference>
<dbReference type="InterPro" id="IPR052276">
    <property type="entry name" value="Diphthamide-biosynth_chaperone"/>
</dbReference>
<name>A0A929BCL1_9PSEU</name>
<dbReference type="AlphaFoldDB" id="A0A929BCL1"/>
<dbReference type="InterPro" id="IPR036869">
    <property type="entry name" value="J_dom_sf"/>
</dbReference>